<name>A0A3S9PAI4_9BACT</name>
<protein>
    <submittedName>
        <fullName evidence="2">Uncharacterized protein</fullName>
    </submittedName>
</protein>
<evidence type="ECO:0000313" key="3">
    <source>
        <dbReference type="Proteomes" id="UP000267268"/>
    </source>
</evidence>
<proteinExistence type="predicted"/>
<keyword evidence="1" id="KW-1133">Transmembrane helix</keyword>
<gene>
    <name evidence="2" type="ORF">EI427_22975</name>
</gene>
<organism evidence="2 3">
    <name type="scientific">Flammeovirga pectinis</name>
    <dbReference type="NCBI Taxonomy" id="2494373"/>
    <lineage>
        <taxon>Bacteria</taxon>
        <taxon>Pseudomonadati</taxon>
        <taxon>Bacteroidota</taxon>
        <taxon>Cytophagia</taxon>
        <taxon>Cytophagales</taxon>
        <taxon>Flammeovirgaceae</taxon>
        <taxon>Flammeovirga</taxon>
    </lineage>
</organism>
<reference evidence="2 3" key="1">
    <citation type="submission" date="2018-12" db="EMBL/GenBank/DDBJ databases">
        <title>Flammeovirga pectinis sp. nov., isolated from the gut of the Korean scallop, Patinopecten yessoensis.</title>
        <authorList>
            <person name="Bae J.-W."/>
            <person name="Jeong Y.-S."/>
            <person name="Kang W."/>
        </authorList>
    </citation>
    <scope>NUCLEOTIDE SEQUENCE [LARGE SCALE GENOMIC DNA]</scope>
    <source>
        <strain evidence="2 3">L12M1</strain>
    </source>
</reference>
<evidence type="ECO:0000256" key="1">
    <source>
        <dbReference type="SAM" id="Phobius"/>
    </source>
</evidence>
<dbReference type="Proteomes" id="UP000267268">
    <property type="component" value="Chromosome 2"/>
</dbReference>
<accession>A0A3S9PAI4</accession>
<dbReference type="AlphaFoldDB" id="A0A3S9PAI4"/>
<dbReference type="EMBL" id="CP034563">
    <property type="protein sequence ID" value="AZQ65082.1"/>
    <property type="molecule type" value="Genomic_DNA"/>
</dbReference>
<sequence length="63" mass="7108">MNQTIFGTTVFAVVFLICIPILLLPFKGKLITTDKPVVEKFEKEKLQTVQDTYFLITTDSLGV</sequence>
<evidence type="ECO:0000313" key="2">
    <source>
        <dbReference type="EMBL" id="AZQ65082.1"/>
    </source>
</evidence>
<dbReference type="RefSeq" id="WP_126619448.1">
    <property type="nucleotide sequence ID" value="NZ_CP034563.1"/>
</dbReference>
<keyword evidence="1" id="KW-0812">Transmembrane</keyword>
<feature type="transmembrane region" description="Helical" evidence="1">
    <location>
        <begin position="6"/>
        <end position="26"/>
    </location>
</feature>
<keyword evidence="1" id="KW-0472">Membrane</keyword>
<dbReference type="OrthoDB" id="9945773at2"/>
<dbReference type="KEGG" id="fll:EI427_22975"/>
<keyword evidence="3" id="KW-1185">Reference proteome</keyword>